<evidence type="ECO:0000256" key="1">
    <source>
        <dbReference type="SAM" id="MobiDB-lite"/>
    </source>
</evidence>
<keyword evidence="3" id="KW-1185">Reference proteome</keyword>
<reference evidence="2 3" key="1">
    <citation type="submission" date="2024-01" db="EMBL/GenBank/DDBJ databases">
        <authorList>
            <person name="Waweru B."/>
        </authorList>
    </citation>
    <scope>NUCLEOTIDE SEQUENCE [LARGE SCALE GENOMIC DNA]</scope>
</reference>
<comment type="caution">
    <text evidence="2">The sequence shown here is derived from an EMBL/GenBank/DDBJ whole genome shotgun (WGS) entry which is preliminary data.</text>
</comment>
<dbReference type="Proteomes" id="UP001314170">
    <property type="component" value="Unassembled WGS sequence"/>
</dbReference>
<gene>
    <name evidence="2" type="ORF">DCAF_LOCUS19856</name>
</gene>
<sequence length="75" mass="8481">MEESFASRSQQVRRNSSREGSSRGIAPKLVKLNSLVKSIPKRRLDSSVVEPSTEQRPNDNEEDNDVEIIEVKVDI</sequence>
<protein>
    <submittedName>
        <fullName evidence="2">Uncharacterized protein</fullName>
    </submittedName>
</protein>
<dbReference type="EMBL" id="CAWUPB010001173">
    <property type="protein sequence ID" value="CAK7347172.1"/>
    <property type="molecule type" value="Genomic_DNA"/>
</dbReference>
<feature type="region of interest" description="Disordered" evidence="1">
    <location>
        <begin position="41"/>
        <end position="67"/>
    </location>
</feature>
<feature type="region of interest" description="Disordered" evidence="1">
    <location>
        <begin position="1"/>
        <end position="27"/>
    </location>
</feature>
<evidence type="ECO:0000313" key="3">
    <source>
        <dbReference type="Proteomes" id="UP001314170"/>
    </source>
</evidence>
<evidence type="ECO:0000313" key="2">
    <source>
        <dbReference type="EMBL" id="CAK7347172.1"/>
    </source>
</evidence>
<organism evidence="2 3">
    <name type="scientific">Dovyalis caffra</name>
    <dbReference type="NCBI Taxonomy" id="77055"/>
    <lineage>
        <taxon>Eukaryota</taxon>
        <taxon>Viridiplantae</taxon>
        <taxon>Streptophyta</taxon>
        <taxon>Embryophyta</taxon>
        <taxon>Tracheophyta</taxon>
        <taxon>Spermatophyta</taxon>
        <taxon>Magnoliopsida</taxon>
        <taxon>eudicotyledons</taxon>
        <taxon>Gunneridae</taxon>
        <taxon>Pentapetalae</taxon>
        <taxon>rosids</taxon>
        <taxon>fabids</taxon>
        <taxon>Malpighiales</taxon>
        <taxon>Salicaceae</taxon>
        <taxon>Flacourtieae</taxon>
        <taxon>Dovyalis</taxon>
    </lineage>
</organism>
<dbReference type="AlphaFoldDB" id="A0AAV1S9R7"/>
<proteinExistence type="predicted"/>
<name>A0AAV1S9R7_9ROSI</name>
<accession>A0AAV1S9R7</accession>